<proteinExistence type="predicted"/>
<feature type="transmembrane region" description="Helical" evidence="1">
    <location>
        <begin position="111"/>
        <end position="133"/>
    </location>
</feature>
<dbReference type="Pfam" id="PF09945">
    <property type="entry name" value="DUF2177"/>
    <property type="match status" value="1"/>
</dbReference>
<feature type="transmembrane region" description="Helical" evidence="1">
    <location>
        <begin position="45"/>
        <end position="64"/>
    </location>
</feature>
<keyword evidence="1" id="KW-0812">Transmembrane</keyword>
<keyword evidence="1" id="KW-1133">Transmembrane helix</keyword>
<accession>A0A849VT90</accession>
<dbReference type="EMBL" id="JABUMX010000004">
    <property type="protein sequence ID" value="NTS33195.1"/>
    <property type="molecule type" value="Genomic_DNA"/>
</dbReference>
<gene>
    <name evidence="2" type="ORF">HQ945_18240</name>
</gene>
<evidence type="ECO:0000313" key="2">
    <source>
        <dbReference type="EMBL" id="NTS33195.1"/>
    </source>
</evidence>
<keyword evidence="1" id="KW-0472">Membrane</keyword>
<organism evidence="2 3">
    <name type="scientific">Phyllobacterium pellucidum</name>
    <dbReference type="NCBI Taxonomy" id="2740464"/>
    <lineage>
        <taxon>Bacteria</taxon>
        <taxon>Pseudomonadati</taxon>
        <taxon>Pseudomonadota</taxon>
        <taxon>Alphaproteobacteria</taxon>
        <taxon>Hyphomicrobiales</taxon>
        <taxon>Phyllobacteriaceae</taxon>
        <taxon>Phyllobacterium</taxon>
    </lineage>
</organism>
<comment type="caution">
    <text evidence="2">The sequence shown here is derived from an EMBL/GenBank/DDBJ whole genome shotgun (WGS) entry which is preliminary data.</text>
</comment>
<feature type="transmembrane region" description="Helical" evidence="1">
    <location>
        <begin position="7"/>
        <end position="25"/>
    </location>
</feature>
<dbReference type="RefSeq" id="WP_113281223.1">
    <property type="nucleotide sequence ID" value="NZ_JABUMX010000004.1"/>
</dbReference>
<feature type="transmembrane region" description="Helical" evidence="1">
    <location>
        <begin position="76"/>
        <end position="91"/>
    </location>
</feature>
<sequence length="137" mass="15092">MLKYGLAYFVTAVIFLALDMLWLGTMATSFYRARIPDIVASDVNYAPAILFYLIYAVGVVIFALSPAMETGRWHTALIYGALFGFFAYATYDLTSQATLKQWSTALTVVDIAWGTFASGLSATLSFLATNWLLARLS</sequence>
<name>A0A849VT90_9HYPH</name>
<reference evidence="2 3" key="1">
    <citation type="submission" date="2020-05" db="EMBL/GenBank/DDBJ databases">
        <authorList>
            <person name="Kim M.K."/>
        </authorList>
    </citation>
    <scope>NUCLEOTIDE SEQUENCE [LARGE SCALE GENOMIC DNA]</scope>
    <source>
        <strain evidence="2 3">BT25</strain>
    </source>
</reference>
<protein>
    <submittedName>
        <fullName evidence="2">DUF2177 family protein</fullName>
    </submittedName>
</protein>
<evidence type="ECO:0000313" key="3">
    <source>
        <dbReference type="Proteomes" id="UP000550508"/>
    </source>
</evidence>
<evidence type="ECO:0000256" key="1">
    <source>
        <dbReference type="SAM" id="Phobius"/>
    </source>
</evidence>
<dbReference type="Proteomes" id="UP000550508">
    <property type="component" value="Unassembled WGS sequence"/>
</dbReference>
<keyword evidence="3" id="KW-1185">Reference proteome</keyword>
<dbReference type="AlphaFoldDB" id="A0A849VT90"/>
<dbReference type="InterPro" id="IPR018687">
    <property type="entry name" value="DUF2177_membr"/>
</dbReference>